<keyword evidence="1" id="KW-1185">Reference proteome</keyword>
<dbReference type="AlphaFoldDB" id="A0A915L2D3"/>
<protein>
    <submittedName>
        <fullName evidence="2">Uncharacterized protein</fullName>
    </submittedName>
</protein>
<dbReference type="Proteomes" id="UP000887565">
    <property type="component" value="Unplaced"/>
</dbReference>
<evidence type="ECO:0000313" key="2">
    <source>
        <dbReference type="WBParaSite" id="nRc.2.0.1.t45233-RA"/>
    </source>
</evidence>
<name>A0A915L2D3_ROMCU</name>
<dbReference type="WBParaSite" id="nRc.2.0.1.t45233-RA">
    <property type="protein sequence ID" value="nRc.2.0.1.t45233-RA"/>
    <property type="gene ID" value="nRc.2.0.1.g45233"/>
</dbReference>
<reference evidence="2" key="1">
    <citation type="submission" date="2022-11" db="UniProtKB">
        <authorList>
            <consortium name="WormBaseParasite"/>
        </authorList>
    </citation>
    <scope>IDENTIFICATION</scope>
</reference>
<evidence type="ECO:0000313" key="1">
    <source>
        <dbReference type="Proteomes" id="UP000887565"/>
    </source>
</evidence>
<organism evidence="1 2">
    <name type="scientific">Romanomermis culicivorax</name>
    <name type="common">Nematode worm</name>
    <dbReference type="NCBI Taxonomy" id="13658"/>
    <lineage>
        <taxon>Eukaryota</taxon>
        <taxon>Metazoa</taxon>
        <taxon>Ecdysozoa</taxon>
        <taxon>Nematoda</taxon>
        <taxon>Enoplea</taxon>
        <taxon>Dorylaimia</taxon>
        <taxon>Mermithida</taxon>
        <taxon>Mermithoidea</taxon>
        <taxon>Mermithidae</taxon>
        <taxon>Romanomermis</taxon>
    </lineage>
</organism>
<sequence>RHQLKLRKKLKFLSLIEFLSTSIVEQIFEQTIPEHNDFELHGKSTLKSSMMTDYDLLECTKMHRPRNQNFWALGTEQVTL</sequence>
<accession>A0A915L2D3</accession>
<proteinExistence type="predicted"/>